<dbReference type="EMBL" id="CM023488">
    <property type="protein sequence ID" value="KAH6924327.1"/>
    <property type="molecule type" value="Genomic_DNA"/>
</dbReference>
<reference evidence="1" key="1">
    <citation type="submission" date="2020-05" db="EMBL/GenBank/DDBJ databases">
        <title>Large-scale comparative analyses of tick genomes elucidate their genetic diversity and vector capacities.</title>
        <authorList>
            <person name="Jia N."/>
            <person name="Wang J."/>
            <person name="Shi W."/>
            <person name="Du L."/>
            <person name="Sun Y."/>
            <person name="Zhan W."/>
            <person name="Jiang J."/>
            <person name="Wang Q."/>
            <person name="Zhang B."/>
            <person name="Ji P."/>
            <person name="Sakyi L.B."/>
            <person name="Cui X."/>
            <person name="Yuan T."/>
            <person name="Jiang B."/>
            <person name="Yang W."/>
            <person name="Lam T.T.-Y."/>
            <person name="Chang Q."/>
            <person name="Ding S."/>
            <person name="Wang X."/>
            <person name="Zhu J."/>
            <person name="Ruan X."/>
            <person name="Zhao L."/>
            <person name="Wei J."/>
            <person name="Que T."/>
            <person name="Du C."/>
            <person name="Cheng J."/>
            <person name="Dai P."/>
            <person name="Han X."/>
            <person name="Huang E."/>
            <person name="Gao Y."/>
            <person name="Liu J."/>
            <person name="Shao H."/>
            <person name="Ye R."/>
            <person name="Li L."/>
            <person name="Wei W."/>
            <person name="Wang X."/>
            <person name="Wang C."/>
            <person name="Yang T."/>
            <person name="Huo Q."/>
            <person name="Li W."/>
            <person name="Guo W."/>
            <person name="Chen H."/>
            <person name="Zhou L."/>
            <person name="Ni X."/>
            <person name="Tian J."/>
            <person name="Zhou Y."/>
            <person name="Sheng Y."/>
            <person name="Liu T."/>
            <person name="Pan Y."/>
            <person name="Xia L."/>
            <person name="Li J."/>
            <person name="Zhao F."/>
            <person name="Cao W."/>
        </authorList>
    </citation>
    <scope>NUCLEOTIDE SEQUENCE</scope>
    <source>
        <strain evidence="1">Hyas-2018</strain>
    </source>
</reference>
<accession>A0ACB7RR95</accession>
<comment type="caution">
    <text evidence="1">The sequence shown here is derived from an EMBL/GenBank/DDBJ whole genome shotgun (WGS) entry which is preliminary data.</text>
</comment>
<proteinExistence type="predicted"/>
<evidence type="ECO:0000313" key="1">
    <source>
        <dbReference type="EMBL" id="KAH6924327.1"/>
    </source>
</evidence>
<dbReference type="Proteomes" id="UP000821845">
    <property type="component" value="Chromosome 8"/>
</dbReference>
<organism evidence="1 2">
    <name type="scientific">Hyalomma asiaticum</name>
    <name type="common">Tick</name>
    <dbReference type="NCBI Taxonomy" id="266040"/>
    <lineage>
        <taxon>Eukaryota</taxon>
        <taxon>Metazoa</taxon>
        <taxon>Ecdysozoa</taxon>
        <taxon>Arthropoda</taxon>
        <taxon>Chelicerata</taxon>
        <taxon>Arachnida</taxon>
        <taxon>Acari</taxon>
        <taxon>Parasitiformes</taxon>
        <taxon>Ixodida</taxon>
        <taxon>Ixodoidea</taxon>
        <taxon>Ixodidae</taxon>
        <taxon>Hyalomminae</taxon>
        <taxon>Hyalomma</taxon>
    </lineage>
</organism>
<gene>
    <name evidence="1" type="ORF">HPB50_015834</name>
</gene>
<keyword evidence="2" id="KW-1185">Reference proteome</keyword>
<protein>
    <submittedName>
        <fullName evidence="1">Uncharacterized protein</fullName>
    </submittedName>
</protein>
<sequence length="231" mass="24042">MRRCSSSPHWANSGACPARSRTRARCGKRGHFAKVCQSSGGPAASIPRPSTVTNAVTVRKEDATLIHAASPSSPGGDGLQAPVQCPAVVPSHSDSLSCTVRVLKPPGSLTAPVQCPAVVPSHHELISCTEHVSEPQSSIQALSEPSTEVSSPHAVSHIIASWSVLFPSVRKFVGVPDYSCVVLELPIAPAKDAVQTSASTLSASPVTEAPQSAWRVQVFVCVDCSEVLPSL</sequence>
<name>A0ACB7RR95_HYAAI</name>
<evidence type="ECO:0000313" key="2">
    <source>
        <dbReference type="Proteomes" id="UP000821845"/>
    </source>
</evidence>